<feature type="chain" id="PRO_5005538830" evidence="2">
    <location>
        <begin position="19"/>
        <end position="92"/>
    </location>
</feature>
<dbReference type="EMBL" id="KQ242438">
    <property type="protein sequence ID" value="KNC78711.1"/>
    <property type="molecule type" value="Genomic_DNA"/>
</dbReference>
<keyword evidence="2" id="KW-0732">Signal</keyword>
<feature type="signal peptide" evidence="2">
    <location>
        <begin position="1"/>
        <end position="18"/>
    </location>
</feature>
<dbReference type="InterPro" id="IPR006917">
    <property type="entry name" value="SOUL_heme-bd"/>
</dbReference>
<gene>
    <name evidence="3" type="ORF">SARC_08865</name>
</gene>
<reference evidence="3 4" key="1">
    <citation type="submission" date="2011-02" db="EMBL/GenBank/DDBJ databases">
        <title>The Genome Sequence of Sphaeroforma arctica JP610.</title>
        <authorList>
            <consortium name="The Broad Institute Genome Sequencing Platform"/>
            <person name="Russ C."/>
            <person name="Cuomo C."/>
            <person name="Young S.K."/>
            <person name="Zeng Q."/>
            <person name="Gargeya S."/>
            <person name="Alvarado L."/>
            <person name="Berlin A."/>
            <person name="Chapman S.B."/>
            <person name="Chen Z."/>
            <person name="Freedman E."/>
            <person name="Gellesch M."/>
            <person name="Goldberg J."/>
            <person name="Griggs A."/>
            <person name="Gujja S."/>
            <person name="Heilman E."/>
            <person name="Heiman D."/>
            <person name="Howarth C."/>
            <person name="Mehta T."/>
            <person name="Neiman D."/>
            <person name="Pearson M."/>
            <person name="Roberts A."/>
            <person name="Saif S."/>
            <person name="Shea T."/>
            <person name="Shenoy N."/>
            <person name="Sisk P."/>
            <person name="Stolte C."/>
            <person name="Sykes S."/>
            <person name="White J."/>
            <person name="Yandava C."/>
            <person name="Burger G."/>
            <person name="Gray M.W."/>
            <person name="Holland P.W.H."/>
            <person name="King N."/>
            <person name="Lang F.B.F."/>
            <person name="Roger A.J."/>
            <person name="Ruiz-Trillo I."/>
            <person name="Haas B."/>
            <person name="Nusbaum C."/>
            <person name="Birren B."/>
        </authorList>
    </citation>
    <scope>NUCLEOTIDE SEQUENCE [LARGE SCALE GENOMIC DNA]</scope>
    <source>
        <strain evidence="3 4">JP610</strain>
    </source>
</reference>
<evidence type="ECO:0000313" key="3">
    <source>
        <dbReference type="EMBL" id="KNC78711.1"/>
    </source>
</evidence>
<dbReference type="InterPro" id="IPR011256">
    <property type="entry name" value="Reg_factor_effector_dom_sf"/>
</dbReference>
<organism evidence="3 4">
    <name type="scientific">Sphaeroforma arctica JP610</name>
    <dbReference type="NCBI Taxonomy" id="667725"/>
    <lineage>
        <taxon>Eukaryota</taxon>
        <taxon>Ichthyosporea</taxon>
        <taxon>Ichthyophonida</taxon>
        <taxon>Sphaeroforma</taxon>
    </lineage>
</organism>
<evidence type="ECO:0000313" key="4">
    <source>
        <dbReference type="Proteomes" id="UP000054560"/>
    </source>
</evidence>
<dbReference type="GeneID" id="25909369"/>
<dbReference type="SUPFAM" id="SSF55136">
    <property type="entry name" value="Probable bacterial effector-binding domain"/>
    <property type="match status" value="1"/>
</dbReference>
<dbReference type="Proteomes" id="UP000054560">
    <property type="component" value="Unassembled WGS sequence"/>
</dbReference>
<dbReference type="AlphaFoldDB" id="A0A0L0FQA3"/>
<proteinExistence type="inferred from homology"/>
<sequence>MMLKYVTLAAVAAVGVLGNPTSLLNQAMPSQPKDGSWPPSFCNGIECPKYDVEKKGDGFEIRLYEPTLFATTEVKGMDMELATRTGKVLENT</sequence>
<accession>A0A0L0FQA3</accession>
<dbReference type="OrthoDB" id="6424451at2759"/>
<evidence type="ECO:0000256" key="2">
    <source>
        <dbReference type="SAM" id="SignalP"/>
    </source>
</evidence>
<dbReference type="RefSeq" id="XP_014152613.1">
    <property type="nucleotide sequence ID" value="XM_014297138.1"/>
</dbReference>
<dbReference type="Gene3D" id="3.20.80.10">
    <property type="entry name" value="Regulatory factor, effector binding domain"/>
    <property type="match status" value="1"/>
</dbReference>
<dbReference type="Pfam" id="PF04832">
    <property type="entry name" value="SOUL"/>
    <property type="match status" value="1"/>
</dbReference>
<comment type="similarity">
    <text evidence="1">Belongs to the HEBP family.</text>
</comment>
<evidence type="ECO:0000256" key="1">
    <source>
        <dbReference type="ARBA" id="ARBA00009817"/>
    </source>
</evidence>
<protein>
    <submittedName>
        <fullName evidence="3">Uncharacterized protein</fullName>
    </submittedName>
</protein>
<name>A0A0L0FQA3_9EUKA</name>
<keyword evidence="4" id="KW-1185">Reference proteome</keyword>